<accession>A0AA88XZL7</accession>
<protein>
    <recommendedName>
        <fullName evidence="7">Exportin-1</fullName>
    </recommendedName>
</protein>
<dbReference type="Pfam" id="PF03810">
    <property type="entry name" value="IBN_N"/>
    <property type="match status" value="1"/>
</dbReference>
<dbReference type="SMART" id="SM00913">
    <property type="entry name" value="IBN_N"/>
    <property type="match status" value="1"/>
</dbReference>
<dbReference type="PANTHER" id="PTHR11223">
    <property type="entry name" value="EXPORTIN 1/5"/>
    <property type="match status" value="1"/>
</dbReference>
<dbReference type="InterPro" id="IPR011989">
    <property type="entry name" value="ARM-like"/>
</dbReference>
<evidence type="ECO:0000256" key="1">
    <source>
        <dbReference type="ARBA" id="ARBA00004123"/>
    </source>
</evidence>
<dbReference type="Pfam" id="PF18787">
    <property type="entry name" value="CRM1_repeat_3"/>
    <property type="match status" value="1"/>
</dbReference>
<dbReference type="PANTHER" id="PTHR11223:SF2">
    <property type="entry name" value="EXPORTIN-1"/>
    <property type="match status" value="1"/>
</dbReference>
<dbReference type="GO" id="GO:0031267">
    <property type="term" value="F:small GTPase binding"/>
    <property type="evidence" value="ECO:0007669"/>
    <property type="project" value="InterPro"/>
</dbReference>
<comment type="similarity">
    <text evidence="2">Belongs to the exportin family.</text>
</comment>
<dbReference type="Pfam" id="PF08389">
    <property type="entry name" value="Xpo1"/>
    <property type="match status" value="1"/>
</dbReference>
<dbReference type="GO" id="GO:0051028">
    <property type="term" value="P:mRNA transport"/>
    <property type="evidence" value="ECO:0007669"/>
    <property type="project" value="UniProtKB-KW"/>
</dbReference>
<keyword evidence="5" id="KW-0653">Protein transport</keyword>
<keyword evidence="6" id="KW-0539">Nucleus</keyword>
<dbReference type="InterPro" id="IPR041123">
    <property type="entry name" value="CRM1_repeat"/>
</dbReference>
<feature type="domain" description="Importin N-terminal" evidence="8">
    <location>
        <begin position="48"/>
        <end position="114"/>
    </location>
</feature>
<evidence type="ECO:0000256" key="2">
    <source>
        <dbReference type="ARBA" id="ARBA00009466"/>
    </source>
</evidence>
<dbReference type="GO" id="GO:0000055">
    <property type="term" value="P:ribosomal large subunit export from nucleus"/>
    <property type="evidence" value="ECO:0007669"/>
    <property type="project" value="TreeGrafter"/>
</dbReference>
<dbReference type="InterPro" id="IPR001494">
    <property type="entry name" value="Importin-beta_N"/>
</dbReference>
<dbReference type="Gene3D" id="1.25.10.10">
    <property type="entry name" value="Leucine-rich Repeat Variant"/>
    <property type="match status" value="3"/>
</dbReference>
<name>A0AA88XZL7_PINIB</name>
<organism evidence="9 10">
    <name type="scientific">Pinctada imbricata</name>
    <name type="common">Atlantic pearl-oyster</name>
    <name type="synonym">Pinctada martensii</name>
    <dbReference type="NCBI Taxonomy" id="66713"/>
    <lineage>
        <taxon>Eukaryota</taxon>
        <taxon>Metazoa</taxon>
        <taxon>Spiralia</taxon>
        <taxon>Lophotrochozoa</taxon>
        <taxon>Mollusca</taxon>
        <taxon>Bivalvia</taxon>
        <taxon>Autobranchia</taxon>
        <taxon>Pteriomorphia</taxon>
        <taxon>Pterioida</taxon>
        <taxon>Pterioidea</taxon>
        <taxon>Pteriidae</taxon>
        <taxon>Pinctada</taxon>
    </lineage>
</organism>
<gene>
    <name evidence="9" type="ORF">FSP39_011204</name>
</gene>
<keyword evidence="10" id="KW-1185">Reference proteome</keyword>
<evidence type="ECO:0000259" key="8">
    <source>
        <dbReference type="PROSITE" id="PS50166"/>
    </source>
</evidence>
<evidence type="ECO:0000256" key="7">
    <source>
        <dbReference type="ARBA" id="ARBA00073514"/>
    </source>
</evidence>
<evidence type="ECO:0000256" key="5">
    <source>
        <dbReference type="ARBA" id="ARBA00022927"/>
    </source>
</evidence>
<dbReference type="InterPro" id="IPR040485">
    <property type="entry name" value="XPO1_repeat_3"/>
</dbReference>
<dbReference type="InterPro" id="IPR041235">
    <property type="entry name" value="Exp1_repeat_2"/>
</dbReference>
<dbReference type="GO" id="GO:0000056">
    <property type="term" value="P:ribosomal small subunit export from nucleus"/>
    <property type="evidence" value="ECO:0007669"/>
    <property type="project" value="TreeGrafter"/>
</dbReference>
<dbReference type="InterPro" id="IPR045065">
    <property type="entry name" value="XPO1/5"/>
</dbReference>
<dbReference type="InterPro" id="IPR016024">
    <property type="entry name" value="ARM-type_fold"/>
</dbReference>
<sequence length="1100" mass="126260">MPPIAMSSGNLTEEASKLLDFNQKLDINLLDNVVTVMYTGNGPQQRTAQEVLTTLKEHPDSWTRVDTILEYSNNQQTKYYALQILENVIKTKWKVLPRAQCEGIKKYIVGLIIKTSSEAGTLEKEKVYLGKLNMILVQILKYEWPRNWPSFISDIVGASKTNESLCQNNLVILKLLSEEVFDYSSGQMTQAKAKHLKDSMCSEFSSIFQLCQFVMDNSQNAPLVGSTLETLLRFLNWIPLGYIFETKLITTLIYKFLNVPMFRNITLKCLTEIAAVVVGAQYDEQFVHLFTLTMTQLKQMLPLQTNLKDAYQRGTDDEQKFIQNLSLFICTYLKEHGSLIEKKSDLHENLLEALHYLILISEVEEVEIFKITLEYWNTLTADLYRESPFTASSSPLLIGKSHHNEMPPRRQLYNQVLSRVRRVMISRMAKPEEVLIVENEQGEVVREFLKDTDSINLYKNMRETLGEKWLRNSLKMQTINLYKNIREILVYLTHLDYADTESIMTEKLHNQVNGTEWSWKNLNTLCWAIGSISGAMHEDDEKRFLVTVIKDLLGLCEQKRGKDNKAIVASNIMYVVGQYPRFLRAHWKFLKTVVNKLFEFMHETHDGVQDMACDTFIKIAQKCRRHFVQVQVGEVMPFIEEILNGINTIICDLQPQQVHTFYEAVGMMINAQNDQVAQEHLIERYLLLPNQVWDGIINQATQNVEVLKDPDAVKQLGNILKTNVRACKALGHPYVVQLGRIYLDMLNVYKVMSENISSAIATNGETVTKQPLIRSMRTVKKETLKLISGWVSRSNDPQMVAENFIPPLLDAVLLDYQRNVSAAREPEVLSTMATIVNRLESYITKDIPQIFDAVFECTLEMINKDFEEFPEHRTNFFLLLQAVNSHCFQAFLSIPPAQFKLVLDSVIWAFKHTMRNVADTGLDILFTLLQNVANEEQAAQSFYQTYFTDILQHLFSVVTDSSHTAGLTMQASILAYMFSLLENGKVTVALDSSAQAAQNVSYIQSFLMNLLKAAFPHLNDAQIKLFIEGLFSFDQDIPAFKEHLRDFLVQIREYAGEDNQDLFLEERETAIKQAQEEKRKVQLSVPGILGPHEIPEEMQD</sequence>
<reference evidence="9" key="1">
    <citation type="submission" date="2019-08" db="EMBL/GenBank/DDBJ databases">
        <title>The improved chromosome-level genome for the pearl oyster Pinctada fucata martensii using PacBio sequencing and Hi-C.</title>
        <authorList>
            <person name="Zheng Z."/>
        </authorList>
    </citation>
    <scope>NUCLEOTIDE SEQUENCE</scope>
    <source>
        <strain evidence="9">ZZ-2019</strain>
        <tissue evidence="9">Adductor muscle</tissue>
    </source>
</reference>
<dbReference type="GO" id="GO:0006611">
    <property type="term" value="P:protein export from nucleus"/>
    <property type="evidence" value="ECO:0007669"/>
    <property type="project" value="InterPro"/>
</dbReference>
<comment type="subcellular location">
    <subcellularLocation>
        <location evidence="1">Nucleus</location>
    </subcellularLocation>
</comment>
<dbReference type="Pfam" id="PF18784">
    <property type="entry name" value="CRM1_repeat_2"/>
    <property type="match status" value="1"/>
</dbReference>
<evidence type="ECO:0000256" key="4">
    <source>
        <dbReference type="ARBA" id="ARBA00022816"/>
    </source>
</evidence>
<evidence type="ECO:0000313" key="10">
    <source>
        <dbReference type="Proteomes" id="UP001186944"/>
    </source>
</evidence>
<dbReference type="Pfam" id="PF08767">
    <property type="entry name" value="CRM1_C"/>
    <property type="match status" value="1"/>
</dbReference>
<dbReference type="InterPro" id="IPR014877">
    <property type="entry name" value="XPO1_C_dom"/>
</dbReference>
<dbReference type="FunFam" id="1.25.10.10:FF:001255">
    <property type="entry name" value="Exportin 1"/>
    <property type="match status" value="2"/>
</dbReference>
<dbReference type="PROSITE" id="PS50166">
    <property type="entry name" value="IMPORTIN_B_NT"/>
    <property type="match status" value="1"/>
</dbReference>
<comment type="caution">
    <text evidence="9">The sequence shown here is derived from an EMBL/GenBank/DDBJ whole genome shotgun (WGS) entry which is preliminary data.</text>
</comment>
<dbReference type="SUPFAM" id="SSF48371">
    <property type="entry name" value="ARM repeat"/>
    <property type="match status" value="2"/>
</dbReference>
<dbReference type="GO" id="GO:0005049">
    <property type="term" value="F:nuclear export signal receptor activity"/>
    <property type="evidence" value="ECO:0007669"/>
    <property type="project" value="InterPro"/>
</dbReference>
<evidence type="ECO:0000256" key="3">
    <source>
        <dbReference type="ARBA" id="ARBA00022448"/>
    </source>
</evidence>
<dbReference type="Proteomes" id="UP001186944">
    <property type="component" value="Unassembled WGS sequence"/>
</dbReference>
<keyword evidence="4" id="KW-0509">mRNA transport</keyword>
<evidence type="ECO:0000256" key="6">
    <source>
        <dbReference type="ARBA" id="ARBA00023242"/>
    </source>
</evidence>
<dbReference type="Gene3D" id="6.10.250.450">
    <property type="match status" value="1"/>
</dbReference>
<dbReference type="InterPro" id="IPR013598">
    <property type="entry name" value="Exportin-1/Importin-b-like"/>
</dbReference>
<dbReference type="Pfam" id="PF18777">
    <property type="entry name" value="CRM1_repeat"/>
    <property type="match status" value="1"/>
</dbReference>
<keyword evidence="3" id="KW-0813">Transport</keyword>
<dbReference type="EMBL" id="VSWD01000009">
    <property type="protein sequence ID" value="KAK3093111.1"/>
    <property type="molecule type" value="Genomic_DNA"/>
</dbReference>
<dbReference type="SMART" id="SM01102">
    <property type="entry name" value="CRM1_C"/>
    <property type="match status" value="1"/>
</dbReference>
<dbReference type="AlphaFoldDB" id="A0AA88XZL7"/>
<dbReference type="GO" id="GO:0005634">
    <property type="term" value="C:nucleus"/>
    <property type="evidence" value="ECO:0007669"/>
    <property type="project" value="UniProtKB-SubCell"/>
</dbReference>
<dbReference type="GO" id="GO:0005737">
    <property type="term" value="C:cytoplasm"/>
    <property type="evidence" value="ECO:0007669"/>
    <property type="project" value="TreeGrafter"/>
</dbReference>
<evidence type="ECO:0000313" key="9">
    <source>
        <dbReference type="EMBL" id="KAK3093111.1"/>
    </source>
</evidence>
<proteinExistence type="inferred from homology"/>